<reference evidence="2" key="1">
    <citation type="submission" date="2020-10" db="EMBL/GenBank/DDBJ databases">
        <authorList>
            <person name="Gilroy R."/>
        </authorList>
    </citation>
    <scope>NUCLEOTIDE SEQUENCE</scope>
    <source>
        <strain evidence="2">CHK147-3167</strain>
    </source>
</reference>
<comment type="caution">
    <text evidence="2">The sequence shown here is derived from an EMBL/GenBank/DDBJ whole genome shotgun (WGS) entry which is preliminary data.</text>
</comment>
<dbReference type="Pfam" id="PF12685">
    <property type="entry name" value="SpoIIIAH"/>
    <property type="match status" value="1"/>
</dbReference>
<reference evidence="2" key="2">
    <citation type="journal article" date="2021" name="PeerJ">
        <title>Extensive microbial diversity within the chicken gut microbiome revealed by metagenomics and culture.</title>
        <authorList>
            <person name="Gilroy R."/>
            <person name="Ravi A."/>
            <person name="Getino M."/>
            <person name="Pursley I."/>
            <person name="Horton D.L."/>
            <person name="Alikhan N.F."/>
            <person name="Baker D."/>
            <person name="Gharbi K."/>
            <person name="Hall N."/>
            <person name="Watson M."/>
            <person name="Adriaenssens E.M."/>
            <person name="Foster-Nyarko E."/>
            <person name="Jarju S."/>
            <person name="Secka A."/>
            <person name="Antonio M."/>
            <person name="Oren A."/>
            <person name="Chaudhuri R.R."/>
            <person name="La Ragione R."/>
            <person name="Hildebrand F."/>
            <person name="Pallen M.J."/>
        </authorList>
    </citation>
    <scope>NUCLEOTIDE SEQUENCE</scope>
    <source>
        <strain evidence="2">CHK147-3167</strain>
    </source>
</reference>
<sequence>MINKRSLWFLTLFSLILVLSVYYVTMPSELLIGTTEKEETQTVSTDESSSESAELVALRVEAEEQMLDEITELKKVLTSSESTTKEKNEAFEKMQDLNKNKGVEETIENKIKKEFSLSSFVNIDGNNISVTVDSSKHDKALANKIMRSIQEEFSEPMTISVKFQK</sequence>
<dbReference type="EMBL" id="DVFV01000068">
    <property type="protein sequence ID" value="HIQ90693.1"/>
    <property type="molecule type" value="Genomic_DNA"/>
</dbReference>
<evidence type="ECO:0000313" key="2">
    <source>
        <dbReference type="EMBL" id="HIQ90693.1"/>
    </source>
</evidence>
<keyword evidence="1" id="KW-0812">Transmembrane</keyword>
<evidence type="ECO:0000313" key="3">
    <source>
        <dbReference type="Proteomes" id="UP000886786"/>
    </source>
</evidence>
<organism evidence="2 3">
    <name type="scientific">Candidatus Coprosoma intestinipullorum</name>
    <dbReference type="NCBI Taxonomy" id="2840752"/>
    <lineage>
        <taxon>Bacteria</taxon>
        <taxon>Bacillati</taxon>
        <taxon>Bacillota</taxon>
        <taxon>Bacillota incertae sedis</taxon>
        <taxon>Candidatus Coprosoma</taxon>
    </lineage>
</organism>
<keyword evidence="1" id="KW-0472">Membrane</keyword>
<dbReference type="AlphaFoldDB" id="A0A9D1CY64"/>
<dbReference type="InterPro" id="IPR024232">
    <property type="entry name" value="SpoIIIAH"/>
</dbReference>
<proteinExistence type="predicted"/>
<gene>
    <name evidence="2" type="ORF">IAB27_03590</name>
</gene>
<accession>A0A9D1CY64</accession>
<name>A0A9D1CY64_9FIRM</name>
<protein>
    <submittedName>
        <fullName evidence="2">SpoIIIAH-like family protein</fullName>
    </submittedName>
</protein>
<feature type="transmembrane region" description="Helical" evidence="1">
    <location>
        <begin position="7"/>
        <end position="25"/>
    </location>
</feature>
<dbReference type="Proteomes" id="UP000886786">
    <property type="component" value="Unassembled WGS sequence"/>
</dbReference>
<keyword evidence="1" id="KW-1133">Transmembrane helix</keyword>
<dbReference type="InterPro" id="IPR038503">
    <property type="entry name" value="SpoIIIAH_sf"/>
</dbReference>
<dbReference type="Gene3D" id="1.10.287.4300">
    <property type="entry name" value="Stage III sporulation protein AH-like"/>
    <property type="match status" value="1"/>
</dbReference>
<evidence type="ECO:0000256" key="1">
    <source>
        <dbReference type="SAM" id="Phobius"/>
    </source>
</evidence>